<keyword evidence="1" id="KW-0040">ANK repeat</keyword>
<dbReference type="InterPro" id="IPR002110">
    <property type="entry name" value="Ankyrin_rpt"/>
</dbReference>
<dbReference type="Gene3D" id="2.60.40.10">
    <property type="entry name" value="Immunoglobulins"/>
    <property type="match status" value="1"/>
</dbReference>
<proteinExistence type="predicted"/>
<dbReference type="SMART" id="SM00248">
    <property type="entry name" value="ANK"/>
    <property type="match status" value="5"/>
</dbReference>
<sequence>MSEEQLDSMDSTMCKRPSIGMANLLDALPTLDVQSPRSRKRKRKVAASPATELVLSAHIVPLNANQLQLPFQDGALRTASPLTAVGNLAKESPLTPSPKGRVVSAKELFDAIPNDNFFEVIAAHGVEFCGSEDEAQAIHERASEGTDGGIVINVNDYQDAAHGKTLLHQACRMGSLQVIKCLLYHGADIMKPCTAGRTPAHDTISGSQRSLALTILKTLYDHEPSVLQVVDTNGTHVVHLAAIHGCLDVLQWCTTLHKTPITLAITSFSGRNVLHYAAYNGRLAVLQWLLAENNRDPARRELSIMSHDVNGYTVLHYAAMGSHLDICEWLVLEAPTRHEVSITAANSDGRRPIDLTQDATLQDFLEEISQLPSAPTRVRCLGADRCSLGVSWTMEPLSDDPEINATLAPLWYELEYCKKPPGLRRSSKLLQVMQFLPIGAATVATASASSYLLKWEKIDVLIQPDTCEYWLGGLESDCEYLIRMRAVNRNGYGEYSVPQISSEFTTISNNSSSGVTPFIGTVELELLEARRLPAEMGSRYDATVQDGRYYSVFVVDSQANAKESRSLYRVRSDFATIQQDLLLAGSLNASRHPGFSFCSRFRVPETSDATLTIEIRRETTSVSYHVIGTATLSLMELVRGYPAKISWVPLESQTSSSCGELLLRSLFLADGITALPHPTRPELLCCTAEELLDESPADPLSPKPTEDQPRSPLSRAFSDSELVGKYDALGFKVFPSASQTRSYDCYHLHHECMATQQERQWLAFHRKHTGDAGASSDSLYSALLKDESALSALYESSPQRDSLQQLRRLVWDGIPPHCRRVLYMRLSGAEAKKRAACSSYYQQQLERARAGGLTGFEAARKQIQVDLQRTFAGHQSWINSTEGQGAMERVLVAYAVHNAAVGYRQSMSYLVGRLLCLFHSRRTHEDESNECIEEDVFWMIVTLCEDYFPSYFAKGMEGLHIDGMVLERLLATRLPNVTRHFQLVLQNQVQTGLLLVTGWLLPVFTAGFPSETSFRLLDVVLLERSSVVFALVLALLRMARPQILGETRDYMQLFRCLKDRDRRLYDTALLMEIAYEEHDVIQSKIDGLRRECAGEYANTPVSP</sequence>
<evidence type="ECO:0000313" key="4">
    <source>
        <dbReference type="EMBL" id="TMW58506.1"/>
    </source>
</evidence>
<dbReference type="InterPro" id="IPR035892">
    <property type="entry name" value="C2_domain_sf"/>
</dbReference>
<dbReference type="PROSITE" id="PS50297">
    <property type="entry name" value="ANK_REP_REGION"/>
    <property type="match status" value="1"/>
</dbReference>
<dbReference type="Pfam" id="PF00566">
    <property type="entry name" value="RabGAP-TBC"/>
    <property type="match status" value="1"/>
</dbReference>
<dbReference type="PROSITE" id="PS50088">
    <property type="entry name" value="ANK_REPEAT"/>
    <property type="match status" value="1"/>
</dbReference>
<dbReference type="SUPFAM" id="SSF49562">
    <property type="entry name" value="C2 domain (Calcium/lipid-binding domain, CaLB)"/>
    <property type="match status" value="1"/>
</dbReference>
<evidence type="ECO:0000256" key="2">
    <source>
        <dbReference type="SAM" id="MobiDB-lite"/>
    </source>
</evidence>
<dbReference type="Gene3D" id="1.10.8.270">
    <property type="entry name" value="putative rabgap domain of human tbc1 domain family member 14 like domains"/>
    <property type="match status" value="1"/>
</dbReference>
<gene>
    <name evidence="4" type="ORF">Poli38472_010065</name>
</gene>
<dbReference type="GO" id="GO:0031267">
    <property type="term" value="F:small GTPase binding"/>
    <property type="evidence" value="ECO:0007669"/>
    <property type="project" value="TreeGrafter"/>
</dbReference>
<dbReference type="CDD" id="cd00063">
    <property type="entry name" value="FN3"/>
    <property type="match status" value="1"/>
</dbReference>
<evidence type="ECO:0000313" key="5">
    <source>
        <dbReference type="Proteomes" id="UP000794436"/>
    </source>
</evidence>
<dbReference type="OrthoDB" id="294251at2759"/>
<dbReference type="Proteomes" id="UP000794436">
    <property type="component" value="Unassembled WGS sequence"/>
</dbReference>
<feature type="domain" description="Rab-GAP TBC" evidence="3">
    <location>
        <begin position="813"/>
        <end position="1024"/>
    </location>
</feature>
<dbReference type="SMART" id="SM00164">
    <property type="entry name" value="TBC"/>
    <property type="match status" value="1"/>
</dbReference>
<protein>
    <recommendedName>
        <fullName evidence="3">Rab-GAP TBC domain-containing protein</fullName>
    </recommendedName>
</protein>
<dbReference type="InterPro" id="IPR003961">
    <property type="entry name" value="FN3_dom"/>
</dbReference>
<dbReference type="GO" id="GO:0005096">
    <property type="term" value="F:GTPase activator activity"/>
    <property type="evidence" value="ECO:0007669"/>
    <property type="project" value="TreeGrafter"/>
</dbReference>
<dbReference type="PANTHER" id="PTHR47219">
    <property type="entry name" value="RAB GTPASE-ACTIVATING PROTEIN 1-LIKE"/>
    <property type="match status" value="1"/>
</dbReference>
<dbReference type="Pfam" id="PF12796">
    <property type="entry name" value="Ank_2"/>
    <property type="match status" value="1"/>
</dbReference>
<organism evidence="4 5">
    <name type="scientific">Pythium oligandrum</name>
    <name type="common">Mycoparasitic fungus</name>
    <dbReference type="NCBI Taxonomy" id="41045"/>
    <lineage>
        <taxon>Eukaryota</taxon>
        <taxon>Sar</taxon>
        <taxon>Stramenopiles</taxon>
        <taxon>Oomycota</taxon>
        <taxon>Peronosporomycetes</taxon>
        <taxon>Pythiales</taxon>
        <taxon>Pythiaceae</taxon>
        <taxon>Pythium</taxon>
    </lineage>
</organism>
<dbReference type="InterPro" id="IPR000195">
    <property type="entry name" value="Rab-GAP-TBC_dom"/>
</dbReference>
<dbReference type="AlphaFoldDB" id="A0A8K1C897"/>
<name>A0A8K1C897_PYTOL</name>
<dbReference type="InterPro" id="IPR036770">
    <property type="entry name" value="Ankyrin_rpt-contain_sf"/>
</dbReference>
<comment type="caution">
    <text evidence="4">The sequence shown here is derived from an EMBL/GenBank/DDBJ whole genome shotgun (WGS) entry which is preliminary data.</text>
</comment>
<dbReference type="InterPro" id="IPR013783">
    <property type="entry name" value="Ig-like_fold"/>
</dbReference>
<keyword evidence="5" id="KW-1185">Reference proteome</keyword>
<dbReference type="Gene3D" id="1.25.40.20">
    <property type="entry name" value="Ankyrin repeat-containing domain"/>
    <property type="match status" value="1"/>
</dbReference>
<evidence type="ECO:0000259" key="3">
    <source>
        <dbReference type="PROSITE" id="PS50086"/>
    </source>
</evidence>
<dbReference type="SMART" id="SM00060">
    <property type="entry name" value="FN3"/>
    <property type="match status" value="1"/>
</dbReference>
<dbReference type="SUPFAM" id="SSF48403">
    <property type="entry name" value="Ankyrin repeat"/>
    <property type="match status" value="1"/>
</dbReference>
<evidence type="ECO:0000256" key="1">
    <source>
        <dbReference type="PROSITE-ProRule" id="PRU00023"/>
    </source>
</evidence>
<feature type="region of interest" description="Disordered" evidence="2">
    <location>
        <begin position="694"/>
        <end position="714"/>
    </location>
</feature>
<feature type="repeat" description="ANK" evidence="1">
    <location>
        <begin position="162"/>
        <end position="189"/>
    </location>
</feature>
<reference evidence="4" key="1">
    <citation type="submission" date="2019-03" db="EMBL/GenBank/DDBJ databases">
        <title>Long read genome sequence of the mycoparasitic Pythium oligandrum ATCC 38472 isolated from sugarbeet rhizosphere.</title>
        <authorList>
            <person name="Gaulin E."/>
        </authorList>
    </citation>
    <scope>NUCLEOTIDE SEQUENCE</scope>
    <source>
        <strain evidence="4">ATCC 38472_TT</strain>
    </source>
</reference>
<dbReference type="InterPro" id="IPR036116">
    <property type="entry name" value="FN3_sf"/>
</dbReference>
<dbReference type="EMBL" id="SPLM01000111">
    <property type="protein sequence ID" value="TMW58506.1"/>
    <property type="molecule type" value="Genomic_DNA"/>
</dbReference>
<dbReference type="PANTHER" id="PTHR47219:SF20">
    <property type="entry name" value="TBC1 DOMAIN FAMILY MEMBER 2B"/>
    <property type="match status" value="1"/>
</dbReference>
<dbReference type="InterPro" id="IPR035969">
    <property type="entry name" value="Rab-GAP_TBC_sf"/>
</dbReference>
<dbReference type="SUPFAM" id="SSF49265">
    <property type="entry name" value="Fibronectin type III"/>
    <property type="match status" value="1"/>
</dbReference>
<accession>A0A8K1C897</accession>
<dbReference type="PROSITE" id="PS50086">
    <property type="entry name" value="TBC_RABGAP"/>
    <property type="match status" value="1"/>
</dbReference>
<dbReference type="SUPFAM" id="SSF47923">
    <property type="entry name" value="Ypt/Rab-GAP domain of gyp1p"/>
    <property type="match status" value="2"/>
</dbReference>
<dbReference type="InterPro" id="IPR050302">
    <property type="entry name" value="Rab_GAP_TBC_domain"/>
</dbReference>
<dbReference type="Pfam" id="PF00023">
    <property type="entry name" value="Ank"/>
    <property type="match status" value="1"/>
</dbReference>
<dbReference type="Gene3D" id="1.10.472.80">
    <property type="entry name" value="Ypt/Rab-GAP domain of gyp1p, domain 3"/>
    <property type="match status" value="1"/>
</dbReference>